<evidence type="ECO:0000256" key="2">
    <source>
        <dbReference type="ARBA" id="ARBA00022840"/>
    </source>
</evidence>
<comment type="caution">
    <text evidence="5">The sequence shown here is derived from an EMBL/GenBank/DDBJ whole genome shotgun (WGS) entry which is preliminary data.</text>
</comment>
<dbReference type="Pfam" id="PF01121">
    <property type="entry name" value="CoaE"/>
    <property type="match status" value="1"/>
</dbReference>
<dbReference type="PATRIC" id="fig|1497955.3.peg.633"/>
<comment type="subcellular location">
    <subcellularLocation>
        <location evidence="3">Cytoplasm</location>
    </subcellularLocation>
</comment>
<comment type="catalytic activity">
    <reaction evidence="3">
        <text>3'-dephospho-CoA + ATP = ADP + CoA + H(+)</text>
        <dbReference type="Rhea" id="RHEA:18245"/>
        <dbReference type="ChEBI" id="CHEBI:15378"/>
        <dbReference type="ChEBI" id="CHEBI:30616"/>
        <dbReference type="ChEBI" id="CHEBI:57287"/>
        <dbReference type="ChEBI" id="CHEBI:57328"/>
        <dbReference type="ChEBI" id="CHEBI:456216"/>
        <dbReference type="EC" id="2.7.1.24"/>
    </reaction>
</comment>
<name>A0A133YEL4_9FIRM</name>
<protein>
    <recommendedName>
        <fullName evidence="3 4">Dephospho-CoA kinase</fullName>
        <ecNumber evidence="3 4">2.7.1.24</ecNumber>
    </recommendedName>
    <alternativeName>
        <fullName evidence="3">Dephosphocoenzyme A kinase</fullName>
    </alternativeName>
</protein>
<keyword evidence="3 5" id="KW-0418">Kinase</keyword>
<keyword evidence="3" id="KW-0173">Coenzyme A biosynthesis</keyword>
<dbReference type="PANTHER" id="PTHR10695">
    <property type="entry name" value="DEPHOSPHO-COA KINASE-RELATED"/>
    <property type="match status" value="1"/>
</dbReference>
<proteinExistence type="inferred from homology"/>
<dbReference type="STRING" id="1497955.HMPREF1872_00657"/>
<dbReference type="RefSeq" id="WP_066713796.1">
    <property type="nucleotide sequence ID" value="NZ_JARFNM010000001.1"/>
</dbReference>
<dbReference type="PANTHER" id="PTHR10695:SF46">
    <property type="entry name" value="BIFUNCTIONAL COENZYME A SYNTHASE-RELATED"/>
    <property type="match status" value="1"/>
</dbReference>
<dbReference type="InterPro" id="IPR027417">
    <property type="entry name" value="P-loop_NTPase"/>
</dbReference>
<dbReference type="PROSITE" id="PS51219">
    <property type="entry name" value="DPCK"/>
    <property type="match status" value="1"/>
</dbReference>
<comment type="similarity">
    <text evidence="3">Belongs to the CoaE family.</text>
</comment>
<keyword evidence="1 3" id="KW-0547">Nucleotide-binding</keyword>
<accession>A0A133YEL4</accession>
<dbReference type="GO" id="GO:0004140">
    <property type="term" value="F:dephospho-CoA kinase activity"/>
    <property type="evidence" value="ECO:0007669"/>
    <property type="project" value="UniProtKB-UniRule"/>
</dbReference>
<keyword evidence="3" id="KW-0808">Transferase</keyword>
<evidence type="ECO:0000313" key="6">
    <source>
        <dbReference type="Proteomes" id="UP000070080"/>
    </source>
</evidence>
<organism evidence="5 6">
    <name type="scientific">Amygdalobacter nucleatus</name>
    <dbReference type="NCBI Taxonomy" id="3029274"/>
    <lineage>
        <taxon>Bacteria</taxon>
        <taxon>Bacillati</taxon>
        <taxon>Bacillota</taxon>
        <taxon>Clostridia</taxon>
        <taxon>Eubacteriales</taxon>
        <taxon>Oscillospiraceae</taxon>
        <taxon>Amygdalobacter</taxon>
    </lineage>
</organism>
<feature type="binding site" evidence="3">
    <location>
        <begin position="11"/>
        <end position="16"/>
    </location>
    <ligand>
        <name>ATP</name>
        <dbReference type="ChEBI" id="CHEBI:30616"/>
    </ligand>
</feature>
<dbReference type="EC" id="2.7.1.24" evidence="3 4"/>
<keyword evidence="3" id="KW-0963">Cytoplasm</keyword>
<dbReference type="SUPFAM" id="SSF52540">
    <property type="entry name" value="P-loop containing nucleoside triphosphate hydrolases"/>
    <property type="match status" value="1"/>
</dbReference>
<evidence type="ECO:0000256" key="4">
    <source>
        <dbReference type="NCBIfam" id="TIGR00152"/>
    </source>
</evidence>
<dbReference type="Gene3D" id="3.40.50.300">
    <property type="entry name" value="P-loop containing nucleotide triphosphate hydrolases"/>
    <property type="match status" value="1"/>
</dbReference>
<evidence type="ECO:0000256" key="3">
    <source>
        <dbReference type="HAMAP-Rule" id="MF_00376"/>
    </source>
</evidence>
<dbReference type="GO" id="GO:0005524">
    <property type="term" value="F:ATP binding"/>
    <property type="evidence" value="ECO:0007669"/>
    <property type="project" value="UniProtKB-UniRule"/>
</dbReference>
<gene>
    <name evidence="3" type="primary">coaE</name>
    <name evidence="5" type="ORF">HMPREF1872_00657</name>
</gene>
<keyword evidence="6" id="KW-1185">Reference proteome</keyword>
<dbReference type="UniPathway" id="UPA00241">
    <property type="reaction ID" value="UER00356"/>
</dbReference>
<evidence type="ECO:0000256" key="1">
    <source>
        <dbReference type="ARBA" id="ARBA00022741"/>
    </source>
</evidence>
<keyword evidence="2 3" id="KW-0067">ATP-binding</keyword>
<dbReference type="EMBL" id="LSCV01000012">
    <property type="protein sequence ID" value="KXB41567.1"/>
    <property type="molecule type" value="Genomic_DNA"/>
</dbReference>
<comment type="function">
    <text evidence="3">Catalyzes the phosphorylation of the 3'-hydroxyl group of dephosphocoenzyme A to form coenzyme A.</text>
</comment>
<sequence>MFVLGITGGIGCGKSTFSNFFREAGVKVVDADAISHVVTAVGGSALDELRLCLPATCFQADGSLDREQVAALVFNDKTLLDQISLIIHEQVINEIQKEVEAAKQASLPLIVLDVPLPVQHGFLDLSDFVLVIWANEDVRIERLQQRGLAKLAAKQRIACQMTKEEYAKLANLTIDNSVDLAALKQKFSEFVEQELNSRGIFL</sequence>
<dbReference type="CDD" id="cd02022">
    <property type="entry name" value="DPCK"/>
    <property type="match status" value="1"/>
</dbReference>
<dbReference type="OrthoDB" id="9812943at2"/>
<dbReference type="GO" id="GO:0005737">
    <property type="term" value="C:cytoplasm"/>
    <property type="evidence" value="ECO:0007669"/>
    <property type="project" value="UniProtKB-SubCell"/>
</dbReference>
<dbReference type="GO" id="GO:0015937">
    <property type="term" value="P:coenzyme A biosynthetic process"/>
    <property type="evidence" value="ECO:0007669"/>
    <property type="project" value="UniProtKB-UniRule"/>
</dbReference>
<comment type="pathway">
    <text evidence="3">Cofactor biosynthesis; coenzyme A biosynthesis; CoA from (R)-pantothenate: step 5/5.</text>
</comment>
<reference evidence="6" key="1">
    <citation type="submission" date="2016-01" db="EMBL/GenBank/DDBJ databases">
        <authorList>
            <person name="Mitreva M."/>
            <person name="Pepin K.H."/>
            <person name="Mihindukulasuriya K.A."/>
            <person name="Fulton R."/>
            <person name="Fronick C."/>
            <person name="O'Laughlin M."/>
            <person name="Miner T."/>
            <person name="Herter B."/>
            <person name="Rosa B.A."/>
            <person name="Cordes M."/>
            <person name="Tomlinson C."/>
            <person name="Wollam A."/>
            <person name="Palsikar V.B."/>
            <person name="Mardis E.R."/>
            <person name="Wilson R.K."/>
        </authorList>
    </citation>
    <scope>NUCLEOTIDE SEQUENCE [LARGE SCALE GENOMIC DNA]</scope>
    <source>
        <strain evidence="6">KA00274</strain>
    </source>
</reference>
<dbReference type="AlphaFoldDB" id="A0A133YEL4"/>
<dbReference type="HAMAP" id="MF_00376">
    <property type="entry name" value="Dephospho_CoA_kinase"/>
    <property type="match status" value="1"/>
</dbReference>
<dbReference type="InterPro" id="IPR001977">
    <property type="entry name" value="Depp_CoAkinase"/>
</dbReference>
<dbReference type="Proteomes" id="UP000070080">
    <property type="component" value="Unassembled WGS sequence"/>
</dbReference>
<evidence type="ECO:0000313" key="5">
    <source>
        <dbReference type="EMBL" id="KXB41567.1"/>
    </source>
</evidence>
<dbReference type="NCBIfam" id="TIGR00152">
    <property type="entry name" value="dephospho-CoA kinase"/>
    <property type="match status" value="1"/>
</dbReference>